<evidence type="ECO:0000313" key="7">
    <source>
        <dbReference type="EMBL" id="MCS0581704.1"/>
    </source>
</evidence>
<accession>A0ABT1ZPU4</accession>
<dbReference type="InterPro" id="IPR000847">
    <property type="entry name" value="LysR_HTH_N"/>
</dbReference>
<evidence type="ECO:0000259" key="6">
    <source>
        <dbReference type="PROSITE" id="PS50931"/>
    </source>
</evidence>
<dbReference type="InterPro" id="IPR036388">
    <property type="entry name" value="WH-like_DNA-bd_sf"/>
</dbReference>
<dbReference type="EMBL" id="JANUGW010000005">
    <property type="protein sequence ID" value="MCS0581704.1"/>
    <property type="molecule type" value="Genomic_DNA"/>
</dbReference>
<evidence type="ECO:0000313" key="8">
    <source>
        <dbReference type="Proteomes" id="UP001204151"/>
    </source>
</evidence>
<evidence type="ECO:0000256" key="4">
    <source>
        <dbReference type="ARBA" id="ARBA00023163"/>
    </source>
</evidence>
<evidence type="ECO:0000256" key="1">
    <source>
        <dbReference type="ARBA" id="ARBA00009437"/>
    </source>
</evidence>
<keyword evidence="2" id="KW-0805">Transcription regulation</keyword>
<organism evidence="7 8">
    <name type="scientific">Massilia pinisoli</name>
    <dbReference type="NCBI Taxonomy" id="1772194"/>
    <lineage>
        <taxon>Bacteria</taxon>
        <taxon>Pseudomonadati</taxon>
        <taxon>Pseudomonadota</taxon>
        <taxon>Betaproteobacteria</taxon>
        <taxon>Burkholderiales</taxon>
        <taxon>Oxalobacteraceae</taxon>
        <taxon>Telluria group</taxon>
        <taxon>Massilia</taxon>
    </lineage>
</organism>
<comment type="similarity">
    <text evidence="1">Belongs to the LysR transcriptional regulatory family.</text>
</comment>
<dbReference type="Pfam" id="PF03466">
    <property type="entry name" value="LysR_substrate"/>
    <property type="match status" value="2"/>
</dbReference>
<dbReference type="Pfam" id="PF00126">
    <property type="entry name" value="HTH_1"/>
    <property type="match status" value="1"/>
</dbReference>
<dbReference type="Gene3D" id="3.40.190.290">
    <property type="match status" value="2"/>
</dbReference>
<evidence type="ECO:0000256" key="5">
    <source>
        <dbReference type="SAM" id="MobiDB-lite"/>
    </source>
</evidence>
<dbReference type="Gene3D" id="1.10.10.10">
    <property type="entry name" value="Winged helix-like DNA-binding domain superfamily/Winged helix DNA-binding domain"/>
    <property type="match status" value="1"/>
</dbReference>
<dbReference type="Proteomes" id="UP001204151">
    <property type="component" value="Unassembled WGS sequence"/>
</dbReference>
<dbReference type="InterPro" id="IPR050950">
    <property type="entry name" value="HTH-type_LysR_regulators"/>
</dbReference>
<dbReference type="PROSITE" id="PS50931">
    <property type="entry name" value="HTH_LYSR"/>
    <property type="match status" value="1"/>
</dbReference>
<keyword evidence="3" id="KW-0238">DNA-binding</keyword>
<keyword evidence="4" id="KW-0804">Transcription</keyword>
<dbReference type="SUPFAM" id="SSF53850">
    <property type="entry name" value="Periplasmic binding protein-like II"/>
    <property type="match status" value="2"/>
</dbReference>
<protein>
    <submittedName>
        <fullName evidence="7">LysR family transcriptional regulator</fullName>
    </submittedName>
</protein>
<sequence length="349" mass="38699">MNPTLRQMRAFVALAKTGNFTLAAQYMHVTQSALSGLIKELEQTLGVRVVDRSTRRIALTETGTELYPLFSQMIDDLDRALANIADQAQLRKGIVRVAVPQLMACTLLPQVIAAWRERYPDIGVSLSDSPVEAVTTRVLSGETDFGIGPERDYAPQLEARELMEMPFQAVVPPDHPLAKRRRVSWSDLAPYPLITLRGQFTERLLADMGDERDVAKRRRASNADVHANVDADGTDDRRTDNVRELAPRPAHEVTLALRPSHEVTYMTTALAMVASGLGITVCMPYAAPLVRLHGLRMLPLEAPVLTRRFFVYTREQRSLSPAAAAFIAFLFDWIGGADNPAGALRTRAR</sequence>
<gene>
    <name evidence="7" type="ORF">NX784_08870</name>
</gene>
<feature type="region of interest" description="Disordered" evidence="5">
    <location>
        <begin position="216"/>
        <end position="239"/>
    </location>
</feature>
<dbReference type="PANTHER" id="PTHR30419">
    <property type="entry name" value="HTH-TYPE TRANSCRIPTIONAL REGULATOR YBHD"/>
    <property type="match status" value="1"/>
</dbReference>
<dbReference type="RefSeq" id="WP_258816290.1">
    <property type="nucleotide sequence ID" value="NZ_JANUGW010000005.1"/>
</dbReference>
<comment type="caution">
    <text evidence="7">The sequence shown here is derived from an EMBL/GenBank/DDBJ whole genome shotgun (WGS) entry which is preliminary data.</text>
</comment>
<evidence type="ECO:0000256" key="2">
    <source>
        <dbReference type="ARBA" id="ARBA00023015"/>
    </source>
</evidence>
<evidence type="ECO:0000256" key="3">
    <source>
        <dbReference type="ARBA" id="ARBA00023125"/>
    </source>
</evidence>
<dbReference type="SUPFAM" id="SSF46785">
    <property type="entry name" value="Winged helix' DNA-binding domain"/>
    <property type="match status" value="1"/>
</dbReference>
<reference evidence="7 8" key="1">
    <citation type="submission" date="2022-08" db="EMBL/GenBank/DDBJ databases">
        <title>Reclassification of Massilia species as members of the genera Telluria, Duganella, Pseudoduganella, Mokoshia gen. nov. and Zemynaea gen. nov. using orthogonal and non-orthogonal genome-based approaches.</title>
        <authorList>
            <person name="Bowman J.P."/>
        </authorList>
    </citation>
    <scope>NUCLEOTIDE SEQUENCE [LARGE SCALE GENOMIC DNA]</scope>
    <source>
        <strain evidence="7 8">JCM 31316</strain>
    </source>
</reference>
<name>A0ABT1ZPU4_9BURK</name>
<feature type="domain" description="HTH lysR-type" evidence="6">
    <location>
        <begin position="3"/>
        <end position="60"/>
    </location>
</feature>
<proteinExistence type="inferred from homology"/>
<dbReference type="PANTHER" id="PTHR30419:SF30">
    <property type="entry name" value="LYSR FAMILY TRANSCRIPTIONAL REGULATOR"/>
    <property type="match status" value="1"/>
</dbReference>
<dbReference type="PRINTS" id="PR00039">
    <property type="entry name" value="HTHLYSR"/>
</dbReference>
<dbReference type="CDD" id="cd08440">
    <property type="entry name" value="PBP2_LTTR_like_4"/>
    <property type="match status" value="1"/>
</dbReference>
<dbReference type="InterPro" id="IPR005119">
    <property type="entry name" value="LysR_subst-bd"/>
</dbReference>
<keyword evidence="8" id="KW-1185">Reference proteome</keyword>
<dbReference type="InterPro" id="IPR036390">
    <property type="entry name" value="WH_DNA-bd_sf"/>
</dbReference>